<name>A0A813C2X3_9DINO</name>
<sequence>SAPSETPLPTLLMGGSHTDGKSRRPSQTLKECNQRGRLCCTLQAHAGSLWSQEFGPHSRSFGLSGEAKALLRESNRQAEEHAEQSAGVAKELLAKYRGEFGHNPKDG</sequence>
<feature type="region of interest" description="Disordered" evidence="1">
    <location>
        <begin position="1"/>
        <end position="26"/>
    </location>
</feature>
<accession>A0A813C2X3</accession>
<keyword evidence="3" id="KW-1185">Reference proteome</keyword>
<dbReference type="EMBL" id="CAJNJA010087030">
    <property type="protein sequence ID" value="CAE7938751.1"/>
    <property type="molecule type" value="Genomic_DNA"/>
</dbReference>
<organism evidence="2 3">
    <name type="scientific">Symbiodinium necroappetens</name>
    <dbReference type="NCBI Taxonomy" id="1628268"/>
    <lineage>
        <taxon>Eukaryota</taxon>
        <taxon>Sar</taxon>
        <taxon>Alveolata</taxon>
        <taxon>Dinophyceae</taxon>
        <taxon>Suessiales</taxon>
        <taxon>Symbiodiniaceae</taxon>
        <taxon>Symbiodinium</taxon>
    </lineage>
</organism>
<evidence type="ECO:0000313" key="2">
    <source>
        <dbReference type="EMBL" id="CAE7938751.1"/>
    </source>
</evidence>
<evidence type="ECO:0000256" key="1">
    <source>
        <dbReference type="SAM" id="MobiDB-lite"/>
    </source>
</evidence>
<dbReference type="OrthoDB" id="433342at2759"/>
<dbReference type="Proteomes" id="UP000601435">
    <property type="component" value="Unassembled WGS sequence"/>
</dbReference>
<gene>
    <name evidence="2" type="ORF">SNEC2469_LOCUS33282</name>
</gene>
<reference evidence="2" key="1">
    <citation type="submission" date="2021-02" db="EMBL/GenBank/DDBJ databases">
        <authorList>
            <person name="Dougan E. K."/>
            <person name="Rhodes N."/>
            <person name="Thang M."/>
            <person name="Chan C."/>
        </authorList>
    </citation>
    <scope>NUCLEOTIDE SEQUENCE</scope>
</reference>
<dbReference type="AlphaFoldDB" id="A0A813C2X3"/>
<proteinExistence type="predicted"/>
<evidence type="ECO:0000313" key="3">
    <source>
        <dbReference type="Proteomes" id="UP000601435"/>
    </source>
</evidence>
<protein>
    <submittedName>
        <fullName evidence="2">Uncharacterized protein</fullName>
    </submittedName>
</protein>
<feature type="non-terminal residue" evidence="2">
    <location>
        <position position="107"/>
    </location>
</feature>
<feature type="non-terminal residue" evidence="2">
    <location>
        <position position="1"/>
    </location>
</feature>
<comment type="caution">
    <text evidence="2">The sequence shown here is derived from an EMBL/GenBank/DDBJ whole genome shotgun (WGS) entry which is preliminary data.</text>
</comment>